<reference evidence="1" key="1">
    <citation type="submission" date="2018-07" db="EMBL/GenBank/DDBJ databases">
        <title>Comparative genomics of catfishes provides insights into carnivory and benthic adaptation.</title>
        <authorList>
            <person name="Zhang Y."/>
            <person name="Wang D."/>
            <person name="Peng Z."/>
            <person name="Zheng S."/>
            <person name="Shao F."/>
            <person name="Tao W."/>
        </authorList>
    </citation>
    <scope>NUCLEOTIDE SEQUENCE</scope>
    <source>
        <strain evidence="1">Chongqing</strain>
    </source>
</reference>
<keyword evidence="2" id="KW-1185">Reference proteome</keyword>
<gene>
    <name evidence="1" type="ORF">C0J50_0672</name>
</gene>
<accession>A0AAD5A8J6</accession>
<protein>
    <submittedName>
        <fullName evidence="1">Uncharacterized protein</fullName>
    </submittedName>
</protein>
<comment type="caution">
    <text evidence="1">The sequence shown here is derived from an EMBL/GenBank/DDBJ whole genome shotgun (WGS) entry which is preliminary data.</text>
</comment>
<organism evidence="1 2">
    <name type="scientific">Silurus asotus</name>
    <name type="common">Amur catfish</name>
    <name type="synonym">Parasilurus asotus</name>
    <dbReference type="NCBI Taxonomy" id="30991"/>
    <lineage>
        <taxon>Eukaryota</taxon>
        <taxon>Metazoa</taxon>
        <taxon>Chordata</taxon>
        <taxon>Craniata</taxon>
        <taxon>Vertebrata</taxon>
        <taxon>Euteleostomi</taxon>
        <taxon>Actinopterygii</taxon>
        <taxon>Neopterygii</taxon>
        <taxon>Teleostei</taxon>
        <taxon>Ostariophysi</taxon>
        <taxon>Siluriformes</taxon>
        <taxon>Siluridae</taxon>
        <taxon>Silurus</taxon>
    </lineage>
</organism>
<dbReference type="EMBL" id="MU564352">
    <property type="protein sequence ID" value="KAI5612004.1"/>
    <property type="molecule type" value="Genomic_DNA"/>
</dbReference>
<dbReference type="AlphaFoldDB" id="A0AAD5A8J6"/>
<sequence>MKRARALASHLHTVIKFRLSTAPFLVAAFFRQPAPQLVHEGVDAGPRGKELPRLRPNLTSLEIHRDVS</sequence>
<proteinExistence type="predicted"/>
<dbReference type="Proteomes" id="UP001205998">
    <property type="component" value="Unassembled WGS sequence"/>
</dbReference>
<evidence type="ECO:0000313" key="1">
    <source>
        <dbReference type="EMBL" id="KAI5612004.1"/>
    </source>
</evidence>
<name>A0AAD5A8J6_SILAS</name>
<evidence type="ECO:0000313" key="2">
    <source>
        <dbReference type="Proteomes" id="UP001205998"/>
    </source>
</evidence>